<evidence type="ECO:0000256" key="2">
    <source>
        <dbReference type="ARBA" id="ARBA00022630"/>
    </source>
</evidence>
<keyword evidence="6" id="KW-1185">Reference proteome</keyword>
<dbReference type="InterPro" id="IPR036188">
    <property type="entry name" value="FAD/NAD-bd_sf"/>
</dbReference>
<dbReference type="Pfam" id="PF00743">
    <property type="entry name" value="FMO-like"/>
    <property type="match status" value="1"/>
</dbReference>
<comment type="similarity">
    <text evidence="1">Belongs to the FAD-binding monooxygenase family.</text>
</comment>
<dbReference type="PRINTS" id="PR00368">
    <property type="entry name" value="FADPNR"/>
</dbReference>
<dbReference type="PANTHER" id="PTHR42877:SF4">
    <property type="entry name" value="FAD_NAD(P)-BINDING DOMAIN-CONTAINING PROTEIN-RELATED"/>
    <property type="match status" value="1"/>
</dbReference>
<dbReference type="PRINTS" id="PR00411">
    <property type="entry name" value="PNDRDTASEI"/>
</dbReference>
<reference evidence="5 6" key="1">
    <citation type="submission" date="2022-06" db="EMBL/GenBank/DDBJ databases">
        <title>Paraconexibacter antarcticus.</title>
        <authorList>
            <person name="Kim C.S."/>
        </authorList>
    </citation>
    <scope>NUCLEOTIDE SEQUENCE [LARGE SCALE GENOMIC DNA]</scope>
    <source>
        <strain evidence="5 6">02-257</strain>
    </source>
</reference>
<protein>
    <submittedName>
        <fullName evidence="5">NAD(P)/FAD-dependent oxidoreductase</fullName>
    </submittedName>
</protein>
<evidence type="ECO:0000256" key="4">
    <source>
        <dbReference type="ARBA" id="ARBA00023002"/>
    </source>
</evidence>
<dbReference type="RefSeq" id="WP_254570407.1">
    <property type="nucleotide sequence ID" value="NZ_CP098502.1"/>
</dbReference>
<evidence type="ECO:0000313" key="6">
    <source>
        <dbReference type="Proteomes" id="UP001056035"/>
    </source>
</evidence>
<sequence length="506" mass="55187">MSPSATPSPSVAIVGAGFGGLAAAIELKRHGIERFTVLERSDRVGGVWQANSYPGAACDVPSVIYQFSFALKPDWSRRFGTQAEIRAYLEQVAEEFGILPHVRFGTEVTAAAFDEEAGRWDVTTADGETTAYDVLIGATGQLSRPKVPDVPGRETFAGAQFHSAEWDHSVDLAGRRVAVVGGGASAIQVVPAIADTAAHVTVVQRSPSWVVNKWDWTPGRVERALMRSPRAQRLYHNAMWLWFESRYPVVKRSMRPLVWAWEQERKRTIRRTLRDPAKVAAAIPDYQMGCNRLLLSRAWYPTLAREDVAVVGAGLRSVDAGGLTCDDGTRVDADVIVWCTGFTATEYLAPIDLRGVGGRSIREAWAEGPEAYLGMTTPGFPNLLMSYGPNTNSLTNTIVYLLERQASYMRQAIEHLGARGGGTLEVRADVHDAFNAEIQDRLGRTTFTTGCPGWYATESGKVTQVWAGSHVEYGRRTRTFDPACFVHRPAAAQRDGDTGAALAAAG</sequence>
<dbReference type="Proteomes" id="UP001056035">
    <property type="component" value="Chromosome"/>
</dbReference>
<dbReference type="PANTHER" id="PTHR42877">
    <property type="entry name" value="L-ORNITHINE N(5)-MONOOXYGENASE-RELATED"/>
    <property type="match status" value="1"/>
</dbReference>
<evidence type="ECO:0000313" key="5">
    <source>
        <dbReference type="EMBL" id="UTI63683.1"/>
    </source>
</evidence>
<keyword evidence="4" id="KW-0560">Oxidoreductase</keyword>
<dbReference type="InterPro" id="IPR020946">
    <property type="entry name" value="Flavin_mOase-like"/>
</dbReference>
<accession>A0ABY5DNS8</accession>
<proteinExistence type="inferred from homology"/>
<organism evidence="5 6">
    <name type="scientific">Paraconexibacter antarcticus</name>
    <dbReference type="NCBI Taxonomy" id="2949664"/>
    <lineage>
        <taxon>Bacteria</taxon>
        <taxon>Bacillati</taxon>
        <taxon>Actinomycetota</taxon>
        <taxon>Thermoleophilia</taxon>
        <taxon>Solirubrobacterales</taxon>
        <taxon>Paraconexibacteraceae</taxon>
        <taxon>Paraconexibacter</taxon>
    </lineage>
</organism>
<gene>
    <name evidence="5" type="ORF">NBH00_20355</name>
</gene>
<dbReference type="SUPFAM" id="SSF51905">
    <property type="entry name" value="FAD/NAD(P)-binding domain"/>
    <property type="match status" value="2"/>
</dbReference>
<name>A0ABY5DNS8_9ACTN</name>
<keyword evidence="2" id="KW-0285">Flavoprotein</keyword>
<evidence type="ECO:0000256" key="1">
    <source>
        <dbReference type="ARBA" id="ARBA00010139"/>
    </source>
</evidence>
<dbReference type="EMBL" id="CP098502">
    <property type="protein sequence ID" value="UTI63683.1"/>
    <property type="molecule type" value="Genomic_DNA"/>
</dbReference>
<dbReference type="InterPro" id="IPR051209">
    <property type="entry name" value="FAD-bind_Monooxygenase_sf"/>
</dbReference>
<dbReference type="Gene3D" id="3.50.50.60">
    <property type="entry name" value="FAD/NAD(P)-binding domain"/>
    <property type="match status" value="3"/>
</dbReference>
<keyword evidence="3" id="KW-0274">FAD</keyword>
<evidence type="ECO:0000256" key="3">
    <source>
        <dbReference type="ARBA" id="ARBA00022827"/>
    </source>
</evidence>